<dbReference type="PANTHER" id="PTHR35614:SF7">
    <property type="match status" value="1"/>
</dbReference>
<feature type="compositionally biased region" description="Low complexity" evidence="1">
    <location>
        <begin position="1231"/>
        <end position="1258"/>
    </location>
</feature>
<feature type="compositionally biased region" description="Low complexity" evidence="1">
    <location>
        <begin position="1383"/>
        <end position="1399"/>
    </location>
</feature>
<dbReference type="RefSeq" id="XP_015653135.1">
    <property type="nucleotide sequence ID" value="XM_015808244.1"/>
</dbReference>
<feature type="compositionally biased region" description="Low complexity" evidence="1">
    <location>
        <begin position="257"/>
        <end position="274"/>
    </location>
</feature>
<feature type="compositionally biased region" description="Polar residues" evidence="1">
    <location>
        <begin position="690"/>
        <end position="699"/>
    </location>
</feature>
<keyword evidence="3" id="KW-1185">Reference proteome</keyword>
<feature type="region of interest" description="Disordered" evidence="1">
    <location>
        <begin position="1229"/>
        <end position="1260"/>
    </location>
</feature>
<evidence type="ECO:0000313" key="2">
    <source>
        <dbReference type="EMBL" id="KPA74696.1"/>
    </source>
</evidence>
<reference evidence="2 3" key="1">
    <citation type="submission" date="2015-07" db="EMBL/GenBank/DDBJ databases">
        <title>High-quality genome of monoxenous trypanosomatid Leptomonas pyrrhocoris.</title>
        <authorList>
            <person name="Flegontov P."/>
            <person name="Butenko A."/>
            <person name="Firsov S."/>
            <person name="Vlcek C."/>
            <person name="Logacheva M.D."/>
            <person name="Field M."/>
            <person name="Filatov D."/>
            <person name="Flegontova O."/>
            <person name="Gerasimov E."/>
            <person name="Jackson A.P."/>
            <person name="Kelly S."/>
            <person name="Opperdoes F."/>
            <person name="O'Reilly A."/>
            <person name="Votypka J."/>
            <person name="Yurchenko V."/>
            <person name="Lukes J."/>
        </authorList>
    </citation>
    <scope>NUCLEOTIDE SEQUENCE [LARGE SCALE GENOMIC DNA]</scope>
    <source>
        <strain evidence="2">H10</strain>
    </source>
</reference>
<name>A0A0M9FS17_LEPPY</name>
<dbReference type="EMBL" id="LGTL01000028">
    <property type="protein sequence ID" value="KPA74696.1"/>
    <property type="molecule type" value="Genomic_DNA"/>
</dbReference>
<feature type="compositionally biased region" description="Basic and acidic residues" evidence="1">
    <location>
        <begin position="658"/>
        <end position="689"/>
    </location>
</feature>
<feature type="region of interest" description="Disordered" evidence="1">
    <location>
        <begin position="1441"/>
        <end position="1463"/>
    </location>
</feature>
<feature type="region of interest" description="Disordered" evidence="1">
    <location>
        <begin position="254"/>
        <end position="286"/>
    </location>
</feature>
<feature type="region of interest" description="Disordered" evidence="1">
    <location>
        <begin position="643"/>
        <end position="777"/>
    </location>
</feature>
<feature type="compositionally biased region" description="Low complexity" evidence="1">
    <location>
        <begin position="723"/>
        <end position="732"/>
    </location>
</feature>
<dbReference type="OMA" id="CPRTHRW"/>
<organism evidence="2 3">
    <name type="scientific">Leptomonas pyrrhocoris</name>
    <name type="common">Firebug parasite</name>
    <dbReference type="NCBI Taxonomy" id="157538"/>
    <lineage>
        <taxon>Eukaryota</taxon>
        <taxon>Discoba</taxon>
        <taxon>Euglenozoa</taxon>
        <taxon>Kinetoplastea</taxon>
        <taxon>Metakinetoplastina</taxon>
        <taxon>Trypanosomatida</taxon>
        <taxon>Trypanosomatidae</taxon>
        <taxon>Leishmaniinae</taxon>
        <taxon>Leptomonas</taxon>
    </lineage>
</organism>
<dbReference type="Proteomes" id="UP000037923">
    <property type="component" value="Unassembled WGS sequence"/>
</dbReference>
<dbReference type="VEuPathDB" id="TriTrypDB:LpyrH10_28_0480"/>
<feature type="compositionally biased region" description="Low complexity" evidence="1">
    <location>
        <begin position="1333"/>
        <end position="1353"/>
    </location>
</feature>
<feature type="region of interest" description="Disordered" evidence="1">
    <location>
        <begin position="107"/>
        <end position="131"/>
    </location>
</feature>
<dbReference type="PANTHER" id="PTHR35614">
    <property type="match status" value="1"/>
</dbReference>
<accession>A0A0M9FS17</accession>
<dbReference type="GeneID" id="26909298"/>
<feature type="compositionally biased region" description="Polar residues" evidence="1">
    <location>
        <begin position="1364"/>
        <end position="1382"/>
    </location>
</feature>
<evidence type="ECO:0000256" key="1">
    <source>
        <dbReference type="SAM" id="MobiDB-lite"/>
    </source>
</evidence>
<feature type="compositionally biased region" description="Basic and acidic residues" evidence="1">
    <location>
        <begin position="107"/>
        <end position="119"/>
    </location>
</feature>
<proteinExistence type="predicted"/>
<dbReference type="OrthoDB" id="266995at2759"/>
<comment type="caution">
    <text evidence="2">The sequence shown here is derived from an EMBL/GenBank/DDBJ whole genome shotgun (WGS) entry which is preliminary data.</text>
</comment>
<feature type="region of interest" description="Disordered" evidence="1">
    <location>
        <begin position="1309"/>
        <end position="1418"/>
    </location>
</feature>
<protein>
    <submittedName>
        <fullName evidence="2">Uncharacterized protein</fullName>
    </submittedName>
</protein>
<evidence type="ECO:0000313" key="3">
    <source>
        <dbReference type="Proteomes" id="UP000037923"/>
    </source>
</evidence>
<gene>
    <name evidence="2" type="ORF">ABB37_09015</name>
</gene>
<sequence>MGALPSRESHEGPNTVYFGNNTGVVTFRLPMTPHFFPSADCLAFKEVHRVRDSQSCKYSFNIREASAVLPEAAAKAFTLAQEEYWGPEAEVVDPSLHYHDEEVQARLAESGHSRGEKQSKSKGSVAASQHIRRSVECRRELYQMLVINPSTNALIDTDAEMLEIFLADQRWRAARDVVRRHHAYARQQRMTEVERSQLDSAEVVDVDVSAAELEVAEAVPPPRKWLRPLPEVVVERMSMEDACAAHRAYRERGGDFSTTSTQQQQQVPSSKTSTPLSASGNAVDRHDMRCNQRRGPADTDVIHRTGDAVALSVLDVQGRQPFVENTTLNEEMLKSYPSFQDDHLPFEMDEQYMDGRVHMVAYEGVNYLFAYNPAFVRAMGKTAVFDGSLVEERRRHSGAVQSERCRRRFTTTHTVATRQADDFDDPNQRRAYEIFQPVYTRYYIPVIPVRVLGVDGFIPCRAEDGDSSDAINDATTELRGAPWMRGVAGGNNSEVVANEEDQREEERQLLQKYGVPPPPVLRSCRFIHAVIGDKILNRMTVLGCMTFRERCIDAGLPDAIACPLWGVLAVSDIPQLQLQREIELRLLAAIHEIDDGDMRVRDALARQHRWNDYVNFTNSPMYGFIVSAPPERRFRTDADGKLKEVDEAEGNANEQEGTESRSRSGSVNEREKDEEQRPRQQRGGRRENSNHSSGGNTKSTMDDAGSPNSAKAQRTPHEIHVESSSNVSSNNNNGGGGGASGKEHPALALSVAGATSSPSSDTESRDEHSGSTSARSAAHNIAPIAIVDHVNGEGNGVNALPTKTATAGASSAVVGGVGGGAARLKRTRDGQTCVGGCANLETADNNDDDDLQCLAEPPVELACAWSFKRRRLGIAEEVVVNPNYSEEDWMPMVNPLTKDVALAMLGIRFSMRGRVALVRYSGGAVQKVLYYLSQASAPIFCLPYVGPPQQCANVYLENVLRLPPQREGLRAVPQNGLPPPTPAQIASAMAAYRQGKASCYVCVNLNDRAVNPPTSCVRNHRRDDALMAEATAAGITSRLILAQMPLKADARCALEWYRKSLPHGGPPSAAAVAGDEQQGNASSTLDAAWPSLLDAPAPCDGDVLVVCPRTHRWIRITTLMLLSALLLVHKKNREKTEELAVPVPVLELFNDEYFPTELEICYEALIHKNVDSEGMQCHLLHMRGSFSYNGIVELVLDRLRTVVDLEKYEDKDDAGWLVLREPPALAGEALATPTSSQTSSPTTATYPTSNTTSASSTSHVDYGLPNSGAAALTNRRYMESGSYFIWSFQLLGQRFFFGTKPRFIRLALQRQKQNQRRRQKRKERDAVAGSMNAPAESTTTNTTHTTAAATPATKNHKRGADRTGTATAPRSTTADFSSPANTSESAGNLSSLSDSASFSPKTTIAPIPKASPAHPKGAGVDACMPITAADRAQLAHNALHASAHPPEHRHAPPPPSSSSTHIPYAPLHLVADDRLNSDEGSEIRECRQRHRQWMEARGVFVASTCAGANLPLSAAAAAAAADTSKWAYPPLAGQQSCRRRLVVPIAPHCVGLPRYVSCDDLQKGVSGVAEAFNSAVPVQRSGSPRVVDAERTSFRWDPYRTGQ</sequence>